<sequence>MTNLRQKLLHFTVLGFVAISASCSKNEEGNPTITTVDARLIYTGDYAVDGCGYVLQMGDVRHKPVNESEISDSFKTKTPTEVETKIINYNKTTRACMSMTDINTIKILEIRRK</sequence>
<protein>
    <recommendedName>
        <fullName evidence="3">Lipoprotein</fullName>
    </recommendedName>
</protein>
<organism evidence="1 2">
    <name type="scientific">Pontibacter korlensis</name>
    <dbReference type="NCBI Taxonomy" id="400092"/>
    <lineage>
        <taxon>Bacteria</taxon>
        <taxon>Pseudomonadati</taxon>
        <taxon>Bacteroidota</taxon>
        <taxon>Cytophagia</taxon>
        <taxon>Cytophagales</taxon>
        <taxon>Hymenobacteraceae</taxon>
        <taxon>Pontibacter</taxon>
    </lineage>
</organism>
<dbReference type="KEGG" id="pko:PKOR_14680"/>
<dbReference type="OrthoDB" id="852937at2"/>
<accession>A0A0E3ZF34</accession>
<keyword evidence="2" id="KW-1185">Reference proteome</keyword>
<dbReference type="EMBL" id="CP009621">
    <property type="protein sequence ID" value="AKD04109.1"/>
    <property type="molecule type" value="Genomic_DNA"/>
</dbReference>
<evidence type="ECO:0000313" key="2">
    <source>
        <dbReference type="Proteomes" id="UP000033109"/>
    </source>
</evidence>
<dbReference type="RefSeq" id="WP_046311704.1">
    <property type="nucleotide sequence ID" value="NZ_CBCSCY010000025.1"/>
</dbReference>
<dbReference type="Proteomes" id="UP000033109">
    <property type="component" value="Chromosome"/>
</dbReference>
<name>A0A0E3ZF34_9BACT</name>
<gene>
    <name evidence="1" type="ORF">PKOR_14680</name>
</gene>
<dbReference type="AlphaFoldDB" id="A0A0E3ZF34"/>
<dbReference type="PATRIC" id="fig|400092.3.peg.3209"/>
<evidence type="ECO:0000313" key="1">
    <source>
        <dbReference type="EMBL" id="AKD04109.1"/>
    </source>
</evidence>
<evidence type="ECO:0008006" key="3">
    <source>
        <dbReference type="Google" id="ProtNLM"/>
    </source>
</evidence>
<dbReference type="PROSITE" id="PS51257">
    <property type="entry name" value="PROKAR_LIPOPROTEIN"/>
    <property type="match status" value="1"/>
</dbReference>
<reference evidence="1 2" key="1">
    <citation type="journal article" date="2015" name="Sci. Rep.">
        <title>Unraveling adaptation of Pontibacter korlensis to radiation and infertility in desert through complete genome and comparative transcriptomic analysis.</title>
        <authorList>
            <person name="Dai J."/>
            <person name="Dai W."/>
            <person name="Qiu C."/>
            <person name="Yang Z."/>
            <person name="Zhang Y."/>
            <person name="Zhou M."/>
            <person name="Zhang L."/>
            <person name="Fang C."/>
            <person name="Gao Q."/>
            <person name="Yang Q."/>
            <person name="Li X."/>
            <person name="Wang Z."/>
            <person name="Wang Z."/>
            <person name="Jia Z."/>
            <person name="Chen X."/>
        </authorList>
    </citation>
    <scope>NUCLEOTIDE SEQUENCE [LARGE SCALE GENOMIC DNA]</scope>
    <source>
        <strain evidence="1 2">X14-1T</strain>
    </source>
</reference>
<dbReference type="HOGENOM" id="CLU_2131163_0_0_10"/>
<proteinExistence type="predicted"/>